<evidence type="ECO:0000313" key="4">
    <source>
        <dbReference type="EMBL" id="ADH86539.1"/>
    </source>
</evidence>
<evidence type="ECO:0000313" key="5">
    <source>
        <dbReference type="Proteomes" id="UP000001508"/>
    </source>
</evidence>
<reference evidence="5" key="1">
    <citation type="submission" date="2010-02" db="EMBL/GenBank/DDBJ databases">
        <title>Complete sequence of Desulfurivibrio alkaliphilus AHT2.</title>
        <authorList>
            <consortium name="US DOE Joint Genome Institute"/>
            <person name="Pitluck S."/>
            <person name="Chertkov O."/>
            <person name="Detter J.C."/>
            <person name="Han C."/>
            <person name="Tapia R."/>
            <person name="Larimer F."/>
            <person name="Land M."/>
            <person name="Hauser L."/>
            <person name="Kyrpides N."/>
            <person name="Mikhailova N."/>
            <person name="Sorokin D.Y."/>
            <person name="Muyzer G."/>
            <person name="Woyke T."/>
        </authorList>
    </citation>
    <scope>NUCLEOTIDE SEQUENCE [LARGE SCALE GENOMIC DNA]</scope>
    <source>
        <strain evidence="5">DSM 19089 / UNIQEM U267 / AHT2</strain>
    </source>
</reference>
<dbReference type="InterPro" id="IPR035873">
    <property type="entry name" value="PhpC"/>
</dbReference>
<dbReference type="GO" id="GO:0046872">
    <property type="term" value="F:metal ion binding"/>
    <property type="evidence" value="ECO:0007669"/>
    <property type="project" value="InterPro"/>
</dbReference>
<gene>
    <name evidence="4" type="ordered locus">DaAHT2_1858</name>
</gene>
<dbReference type="InterPro" id="IPR001670">
    <property type="entry name" value="ADH_Fe/GldA"/>
</dbReference>
<dbReference type="Gene3D" id="3.40.50.1970">
    <property type="match status" value="1"/>
</dbReference>
<dbReference type="SUPFAM" id="SSF56796">
    <property type="entry name" value="Dehydroquinate synthase-like"/>
    <property type="match status" value="1"/>
</dbReference>
<organism evidence="4 5">
    <name type="scientific">Desulfurivibrio alkaliphilus (strain DSM 19089 / UNIQEM U267 / AHT2)</name>
    <dbReference type="NCBI Taxonomy" id="589865"/>
    <lineage>
        <taxon>Bacteria</taxon>
        <taxon>Pseudomonadati</taxon>
        <taxon>Thermodesulfobacteriota</taxon>
        <taxon>Desulfobulbia</taxon>
        <taxon>Desulfobulbales</taxon>
        <taxon>Desulfobulbaceae</taxon>
        <taxon>Desulfurivibrio</taxon>
    </lineage>
</organism>
<dbReference type="EMBL" id="CP001940">
    <property type="protein sequence ID" value="ADH86539.1"/>
    <property type="molecule type" value="Genomic_DNA"/>
</dbReference>
<dbReference type="InterPro" id="IPR018211">
    <property type="entry name" value="ADH_Fe_CS"/>
</dbReference>
<evidence type="ECO:0000259" key="3">
    <source>
        <dbReference type="Pfam" id="PF25137"/>
    </source>
</evidence>
<dbReference type="Proteomes" id="UP000001508">
    <property type="component" value="Chromosome"/>
</dbReference>
<sequence>MNLSAVNQPYTLATPWRFHNPVQVHFGRDCRRQAVAELAAARCLIVTSQRGRRQLSDDPWLRPLAANPNHLWVDGISENPDLLYLQGEIDRLAGQSFEAVLAFGGGSSLDGAKALALALAEQGSKYLLRDLLANQELYRQVRPKPLYAIPTTAGTGSEVTPYATIWDHAAKQKHSLAGPAIFPHAAFVDPALTDSLPAGITLSTGLDAINQAAESIWNRNANPVSLGYAIRALQLGLPALPPLAAGKGEATHRDQLAECSLLAGLAISHTRTALCHSISYPLTAHFGVPHGLACAFTMPAVLRFSLQADDGRFSEAAKALLGPAAKPADLEQLLAALHRQLQVGEKVKAKIPNRQALLALQKEMITPDRAGNILAPLEPTTLQRILTESWG</sequence>
<keyword evidence="5" id="KW-1185">Reference proteome</keyword>
<keyword evidence="1" id="KW-0560">Oxidoreductase</keyword>
<dbReference type="PROSITE" id="PS00913">
    <property type="entry name" value="ADH_IRON_1"/>
    <property type="match status" value="1"/>
</dbReference>
<proteinExistence type="predicted"/>
<dbReference type="HOGENOM" id="CLU_007207_0_0_7"/>
<evidence type="ECO:0000256" key="1">
    <source>
        <dbReference type="ARBA" id="ARBA00023002"/>
    </source>
</evidence>
<feature type="domain" description="Alcohol dehydrogenase iron-type/glycerol dehydrogenase GldA" evidence="2">
    <location>
        <begin position="21"/>
        <end position="190"/>
    </location>
</feature>
<dbReference type="InterPro" id="IPR039697">
    <property type="entry name" value="Alcohol_dehydrogenase_Fe"/>
</dbReference>
<dbReference type="Pfam" id="PF25137">
    <property type="entry name" value="ADH_Fe_C"/>
    <property type="match status" value="1"/>
</dbReference>
<dbReference type="KEGG" id="dak:DaAHT2_1858"/>
<dbReference type="PANTHER" id="PTHR11496">
    <property type="entry name" value="ALCOHOL DEHYDROGENASE"/>
    <property type="match status" value="1"/>
</dbReference>
<dbReference type="STRING" id="589865.DaAHT2_1858"/>
<protein>
    <submittedName>
        <fullName evidence="4">Iron-containing alcohol dehydrogenase</fullName>
    </submittedName>
</protein>
<dbReference type="AlphaFoldDB" id="D6Z4R4"/>
<dbReference type="InParanoid" id="D6Z4R4"/>
<dbReference type="OrthoDB" id="9778433at2"/>
<dbReference type="PANTHER" id="PTHR11496:SF103">
    <property type="entry name" value="DEHYDROGENASE, PUTATIVE-RELATED"/>
    <property type="match status" value="1"/>
</dbReference>
<name>D6Z4R4_DESAT</name>
<dbReference type="eggNOG" id="COG1454">
    <property type="taxonomic scope" value="Bacteria"/>
</dbReference>
<dbReference type="CDD" id="cd08182">
    <property type="entry name" value="HEPD"/>
    <property type="match status" value="1"/>
</dbReference>
<dbReference type="GO" id="GO:0004022">
    <property type="term" value="F:alcohol dehydrogenase (NAD+) activity"/>
    <property type="evidence" value="ECO:0007669"/>
    <property type="project" value="TreeGrafter"/>
</dbReference>
<dbReference type="Gene3D" id="1.20.1090.10">
    <property type="entry name" value="Dehydroquinate synthase-like - alpha domain"/>
    <property type="match status" value="1"/>
</dbReference>
<dbReference type="Pfam" id="PF00465">
    <property type="entry name" value="Fe-ADH"/>
    <property type="match status" value="1"/>
</dbReference>
<dbReference type="InterPro" id="IPR056798">
    <property type="entry name" value="ADH_Fe_C"/>
</dbReference>
<evidence type="ECO:0000259" key="2">
    <source>
        <dbReference type="Pfam" id="PF00465"/>
    </source>
</evidence>
<accession>D6Z4R4</accession>
<dbReference type="GO" id="GO:0017000">
    <property type="term" value="P:antibiotic biosynthetic process"/>
    <property type="evidence" value="ECO:0007669"/>
    <property type="project" value="InterPro"/>
</dbReference>
<feature type="domain" description="Fe-containing alcohol dehydrogenase-like C-terminal" evidence="3">
    <location>
        <begin position="201"/>
        <end position="343"/>
    </location>
</feature>